<dbReference type="GO" id="GO:0004413">
    <property type="term" value="F:homoserine kinase activity"/>
    <property type="evidence" value="ECO:0007669"/>
    <property type="project" value="TreeGrafter"/>
</dbReference>
<dbReference type="Pfam" id="PF01636">
    <property type="entry name" value="APH"/>
    <property type="match status" value="1"/>
</dbReference>
<dbReference type="InterPro" id="IPR011009">
    <property type="entry name" value="Kinase-like_dom_sf"/>
</dbReference>
<organism evidence="3 4">
    <name type="scientific">Phenylobacterium parvum</name>
    <dbReference type="NCBI Taxonomy" id="2201350"/>
    <lineage>
        <taxon>Bacteria</taxon>
        <taxon>Pseudomonadati</taxon>
        <taxon>Pseudomonadota</taxon>
        <taxon>Alphaproteobacteria</taxon>
        <taxon>Caulobacterales</taxon>
        <taxon>Caulobacteraceae</taxon>
        <taxon>Phenylobacterium</taxon>
    </lineage>
</organism>
<reference evidence="4" key="1">
    <citation type="submission" date="2018-05" db="EMBL/GenBank/DDBJ databases">
        <title>Genome sequencing of Phenylobacterium sp. HYN0004.</title>
        <authorList>
            <person name="Yi H."/>
            <person name="Baek C."/>
        </authorList>
    </citation>
    <scope>NUCLEOTIDE SEQUENCE [LARGE SCALE GENOMIC DNA]</scope>
    <source>
        <strain evidence="4">HYN0004</strain>
    </source>
</reference>
<dbReference type="OrthoDB" id="241498at2"/>
<gene>
    <name evidence="3" type="ORF">HYN04_11275</name>
</gene>
<comment type="similarity">
    <text evidence="1">Belongs to the pseudomonas-type ThrB family.</text>
</comment>
<evidence type="ECO:0000313" key="4">
    <source>
        <dbReference type="Proteomes" id="UP000247763"/>
    </source>
</evidence>
<dbReference type="SUPFAM" id="SSF56112">
    <property type="entry name" value="Protein kinase-like (PK-like)"/>
    <property type="match status" value="1"/>
</dbReference>
<dbReference type="GO" id="GO:0009088">
    <property type="term" value="P:threonine biosynthetic process"/>
    <property type="evidence" value="ECO:0007669"/>
    <property type="project" value="TreeGrafter"/>
</dbReference>
<proteinExistence type="inferred from homology"/>
<evidence type="ECO:0000313" key="3">
    <source>
        <dbReference type="EMBL" id="AWM78282.1"/>
    </source>
</evidence>
<dbReference type="EMBL" id="CP029479">
    <property type="protein sequence ID" value="AWM78282.1"/>
    <property type="molecule type" value="Genomic_DNA"/>
</dbReference>
<dbReference type="Proteomes" id="UP000247763">
    <property type="component" value="Chromosome"/>
</dbReference>
<sequence>MEPAEAERVFLPAAREAAKAFPVEDPQLSLVTVSENVTFRLTDGRTGEDWVLRLHRPGYNSEAELEAERVWTSALREAGLAAPEPLHARDGRAFTPQAVAGTGEVRLVGVTRWIEGEVLDDFLESPDRTGERPLWFRRLGALVARTHLQSEAWTPPPGFARTRLDADGLMGPAPRWGPFWDHAALGPEDRDLAIQARDVLHARLSALPLEPSVFGMIHADLHPGNLLVRDGDLAIIDFDDAAFGWRMYDIAVALTHQQASQDFAAVRDAFLAGYRQVRDLPETEAAQLSDFLLVRDLVQLGWLHERPEIETGDWLPARVDLIRRRCEALLADA</sequence>
<accession>A0A2Z3HSN9</accession>
<dbReference type="PANTHER" id="PTHR21064">
    <property type="entry name" value="AMINOGLYCOSIDE PHOSPHOTRANSFERASE DOMAIN-CONTAINING PROTEIN-RELATED"/>
    <property type="match status" value="1"/>
</dbReference>
<name>A0A2Z3HSN9_9CAUL</name>
<dbReference type="KEGG" id="phb:HYN04_11275"/>
<dbReference type="InterPro" id="IPR050249">
    <property type="entry name" value="Pseudomonas-type_ThrB"/>
</dbReference>
<evidence type="ECO:0000256" key="1">
    <source>
        <dbReference type="ARBA" id="ARBA00038240"/>
    </source>
</evidence>
<feature type="domain" description="Aminoglycoside phosphotransferase" evidence="2">
    <location>
        <begin position="35"/>
        <end position="280"/>
    </location>
</feature>
<dbReference type="RefSeq" id="WP_110450848.1">
    <property type="nucleotide sequence ID" value="NZ_CP029479.1"/>
</dbReference>
<protein>
    <recommendedName>
        <fullName evidence="2">Aminoglycoside phosphotransferase domain-containing protein</fullName>
    </recommendedName>
</protein>
<evidence type="ECO:0000259" key="2">
    <source>
        <dbReference type="Pfam" id="PF01636"/>
    </source>
</evidence>
<keyword evidence="4" id="KW-1185">Reference proteome</keyword>
<dbReference type="AlphaFoldDB" id="A0A2Z3HSN9"/>
<dbReference type="PANTHER" id="PTHR21064:SF6">
    <property type="entry name" value="AMINOGLYCOSIDE PHOSPHOTRANSFERASE DOMAIN-CONTAINING PROTEIN"/>
    <property type="match status" value="1"/>
</dbReference>
<dbReference type="Gene3D" id="3.90.1200.10">
    <property type="match status" value="1"/>
</dbReference>
<dbReference type="InterPro" id="IPR002575">
    <property type="entry name" value="Aminoglycoside_PTrfase"/>
</dbReference>